<gene>
    <name evidence="1" type="ORF">fugu_019280</name>
</gene>
<accession>A0A4Z2BKR3</accession>
<dbReference type="EMBL" id="SWLE01000014">
    <property type="protein sequence ID" value="TNM92268.1"/>
    <property type="molecule type" value="Genomic_DNA"/>
</dbReference>
<dbReference type="Gene3D" id="2.60.120.620">
    <property type="entry name" value="q2cbj1_9rhob like domain"/>
    <property type="match status" value="1"/>
</dbReference>
<evidence type="ECO:0008006" key="3">
    <source>
        <dbReference type="Google" id="ProtNLM"/>
    </source>
</evidence>
<evidence type="ECO:0000313" key="1">
    <source>
        <dbReference type="EMBL" id="TNM92268.1"/>
    </source>
</evidence>
<evidence type="ECO:0000313" key="2">
    <source>
        <dbReference type="Proteomes" id="UP000516260"/>
    </source>
</evidence>
<dbReference type="SUPFAM" id="SSF51197">
    <property type="entry name" value="Clavaminate synthase-like"/>
    <property type="match status" value="1"/>
</dbReference>
<comment type="caution">
    <text evidence="1">The sequence shown here is derived from an EMBL/GenBank/DDBJ whole genome shotgun (WGS) entry which is preliminary data.</text>
</comment>
<dbReference type="AlphaFoldDB" id="A0A4Z2BKR3"/>
<dbReference type="Proteomes" id="UP000516260">
    <property type="component" value="Chromosome 21"/>
</dbReference>
<keyword evidence="2" id="KW-1185">Reference proteome</keyword>
<protein>
    <recommendedName>
        <fullName evidence="3">Phytanoyl-CoA dioxygenase domain-containing protein 1</fullName>
    </recommendedName>
</protein>
<name>A0A4Z2BKR3_9TELE</name>
<reference evidence="1 2" key="1">
    <citation type="submission" date="2019-04" db="EMBL/GenBank/DDBJ databases">
        <title>The sequence and de novo assembly of Takifugu bimaculatus genome using PacBio and Hi-C technologies.</title>
        <authorList>
            <person name="Xu P."/>
            <person name="Liu B."/>
            <person name="Zhou Z."/>
        </authorList>
    </citation>
    <scope>NUCLEOTIDE SEQUENCE [LARGE SCALE GENOMIC DNA]</scope>
    <source>
        <strain evidence="1">TB-2018</strain>
        <tissue evidence="1">Muscle</tissue>
    </source>
</reference>
<proteinExistence type="predicted"/>
<sequence>MPLLSLYRTSGVILIHGEVVHRSAQNTSHDSRHVYTFHIMESQDTRWSPDNWLQPTEELPFPLLYTI</sequence>
<organism evidence="1 2">
    <name type="scientific">Takifugu bimaculatus</name>
    <dbReference type="NCBI Taxonomy" id="433685"/>
    <lineage>
        <taxon>Eukaryota</taxon>
        <taxon>Metazoa</taxon>
        <taxon>Chordata</taxon>
        <taxon>Craniata</taxon>
        <taxon>Vertebrata</taxon>
        <taxon>Euteleostomi</taxon>
        <taxon>Actinopterygii</taxon>
        <taxon>Neopterygii</taxon>
        <taxon>Teleostei</taxon>
        <taxon>Neoteleostei</taxon>
        <taxon>Acanthomorphata</taxon>
        <taxon>Eupercaria</taxon>
        <taxon>Tetraodontiformes</taxon>
        <taxon>Tetradontoidea</taxon>
        <taxon>Tetraodontidae</taxon>
        <taxon>Takifugu</taxon>
    </lineage>
</organism>